<gene>
    <name evidence="1" type="ORF">CWS20_03785</name>
</gene>
<reference evidence="1 2" key="1">
    <citation type="journal article" date="2010" name="Int. J. Syst. Evol. Microbiol.">
        <title>Bacillus horneckiae sp. nov., isolated from a spacecraft-assembly clean room.</title>
        <authorList>
            <person name="Vaishampayan P."/>
            <person name="Probst A."/>
            <person name="Krishnamurthi S."/>
            <person name="Ghosh S."/>
            <person name="Osman S."/>
            <person name="McDowall A."/>
            <person name="Ruckmani A."/>
            <person name="Mayilraj S."/>
            <person name="Venkateswaran K."/>
        </authorList>
    </citation>
    <scope>NUCLEOTIDE SEQUENCE [LARGE SCALE GENOMIC DNA]</scope>
    <source>
        <strain evidence="2">1PO1SC</strain>
    </source>
</reference>
<dbReference type="Proteomes" id="UP000233343">
    <property type="component" value="Unassembled WGS sequence"/>
</dbReference>
<evidence type="ECO:0000313" key="1">
    <source>
        <dbReference type="EMBL" id="PKG30124.1"/>
    </source>
</evidence>
<accession>A0A2N0ZKS9</accession>
<proteinExistence type="predicted"/>
<evidence type="ECO:0000313" key="2">
    <source>
        <dbReference type="Proteomes" id="UP000233343"/>
    </source>
</evidence>
<sequence length="127" mass="14830">MRQIVQLDEQTKQEVASLEKKCENLVDKLSVQYAEIENLVIELIRCKKGKSACNEDVYEGDYESFIEVGIENDDEYFPNDYIPIWKCKNELFQTVGYITDDSIENIEKKLHCILDDMLLDLGERGRN</sequence>
<dbReference type="EMBL" id="PISD01000008">
    <property type="protein sequence ID" value="PKG30124.1"/>
    <property type="molecule type" value="Genomic_DNA"/>
</dbReference>
<protein>
    <submittedName>
        <fullName evidence="1">Uncharacterized protein</fullName>
    </submittedName>
</protein>
<comment type="caution">
    <text evidence="1">The sequence shown here is derived from an EMBL/GenBank/DDBJ whole genome shotgun (WGS) entry which is preliminary data.</text>
</comment>
<organism evidence="1 2">
    <name type="scientific">Cytobacillus horneckiae</name>
    <dbReference type="NCBI Taxonomy" id="549687"/>
    <lineage>
        <taxon>Bacteria</taxon>
        <taxon>Bacillati</taxon>
        <taxon>Bacillota</taxon>
        <taxon>Bacilli</taxon>
        <taxon>Bacillales</taxon>
        <taxon>Bacillaceae</taxon>
        <taxon>Cytobacillus</taxon>
    </lineage>
</organism>
<dbReference type="AlphaFoldDB" id="A0A2N0ZKS9"/>
<keyword evidence="2" id="KW-1185">Reference proteome</keyword>
<name>A0A2N0ZKS9_9BACI</name>